<organism evidence="2 3">
    <name type="scientific">Tsuneonella aeria</name>
    <dbReference type="NCBI Taxonomy" id="1837929"/>
    <lineage>
        <taxon>Bacteria</taxon>
        <taxon>Pseudomonadati</taxon>
        <taxon>Pseudomonadota</taxon>
        <taxon>Alphaproteobacteria</taxon>
        <taxon>Sphingomonadales</taxon>
        <taxon>Erythrobacteraceae</taxon>
        <taxon>Tsuneonella</taxon>
    </lineage>
</organism>
<dbReference type="Proteomes" id="UP000439522">
    <property type="component" value="Unassembled WGS sequence"/>
</dbReference>
<evidence type="ECO:0000256" key="1">
    <source>
        <dbReference type="SAM" id="Phobius"/>
    </source>
</evidence>
<dbReference type="EMBL" id="WTZA01000002">
    <property type="protein sequence ID" value="MXO76193.1"/>
    <property type="molecule type" value="Genomic_DNA"/>
</dbReference>
<feature type="transmembrane region" description="Helical" evidence="1">
    <location>
        <begin position="169"/>
        <end position="190"/>
    </location>
</feature>
<feature type="transmembrane region" description="Helical" evidence="1">
    <location>
        <begin position="66"/>
        <end position="85"/>
    </location>
</feature>
<evidence type="ECO:0000313" key="3">
    <source>
        <dbReference type="Proteomes" id="UP000439522"/>
    </source>
</evidence>
<dbReference type="OrthoDB" id="1418968at2"/>
<name>A0A6I4TGA2_9SPHN</name>
<reference evidence="2 3" key="1">
    <citation type="submission" date="2019-12" db="EMBL/GenBank/DDBJ databases">
        <title>Genomic-based taxomic classification of the family Erythrobacteraceae.</title>
        <authorList>
            <person name="Xu L."/>
        </authorList>
    </citation>
    <scope>NUCLEOTIDE SEQUENCE [LARGE SCALE GENOMIC DNA]</scope>
    <source>
        <strain evidence="2 3">100921-2</strain>
    </source>
</reference>
<keyword evidence="1" id="KW-0472">Membrane</keyword>
<keyword evidence="1" id="KW-1133">Transmembrane helix</keyword>
<feature type="transmembrane region" description="Helical" evidence="1">
    <location>
        <begin position="230"/>
        <end position="249"/>
    </location>
</feature>
<feature type="transmembrane region" description="Helical" evidence="1">
    <location>
        <begin position="196"/>
        <end position="218"/>
    </location>
</feature>
<evidence type="ECO:0000313" key="2">
    <source>
        <dbReference type="EMBL" id="MXO76193.1"/>
    </source>
</evidence>
<comment type="caution">
    <text evidence="2">The sequence shown here is derived from an EMBL/GenBank/DDBJ whole genome shotgun (WGS) entry which is preliminary data.</text>
</comment>
<feature type="transmembrane region" description="Helical" evidence="1">
    <location>
        <begin position="35"/>
        <end position="54"/>
    </location>
</feature>
<keyword evidence="1" id="KW-0812">Transmembrane</keyword>
<protein>
    <submittedName>
        <fullName evidence="2">Peptidoglycan-binding protein</fullName>
    </submittedName>
</protein>
<gene>
    <name evidence="2" type="ORF">GRI40_13320</name>
</gene>
<accession>A0A6I4TGA2</accession>
<proteinExistence type="predicted"/>
<sequence length="251" mass="25963">MPDIVRVLLLALFPAVGNFAGGMLAEAIRTSRRSLSIALHLAAGIIFGVIAVELAPRTLEGLDPCLAVMGFIAGGAAFIGLDALIERFQSSPEDDVEGSGQGGTGGAWAIYAAVAVDLFADGLLIGAGSSLSFELALVLALGQVTADIPEGFATIATFRDAGVARTKRILLSASFVVPVLAGAFLSYFFLRDQPEAYQLTALAFIAGMLLVAAAEEIMKEAHEVYPPSKLSSFALIGGFGLFAAVASYFEG</sequence>
<keyword evidence="3" id="KW-1185">Reference proteome</keyword>
<dbReference type="AlphaFoldDB" id="A0A6I4TGA2"/>